<protein>
    <submittedName>
        <fullName evidence="1">Uncharacterized protein</fullName>
    </submittedName>
</protein>
<comment type="caution">
    <text evidence="1">The sequence shown here is derived from an EMBL/GenBank/DDBJ whole genome shotgun (WGS) entry which is preliminary data.</text>
</comment>
<gene>
    <name evidence="1" type="ORF">NM208_g16770</name>
</gene>
<organism evidence="1 2">
    <name type="scientific">Fusarium decemcellulare</name>
    <dbReference type="NCBI Taxonomy" id="57161"/>
    <lineage>
        <taxon>Eukaryota</taxon>
        <taxon>Fungi</taxon>
        <taxon>Dikarya</taxon>
        <taxon>Ascomycota</taxon>
        <taxon>Pezizomycotina</taxon>
        <taxon>Sordariomycetes</taxon>
        <taxon>Hypocreomycetidae</taxon>
        <taxon>Hypocreales</taxon>
        <taxon>Nectriaceae</taxon>
        <taxon>Fusarium</taxon>
        <taxon>Fusarium decemcellulare species complex</taxon>
    </lineage>
</organism>
<dbReference type="EMBL" id="JANRMS010005452">
    <property type="protein sequence ID" value="KAJ3502224.1"/>
    <property type="molecule type" value="Genomic_DNA"/>
</dbReference>
<name>A0ACC1RAM8_9HYPO</name>
<evidence type="ECO:0000313" key="1">
    <source>
        <dbReference type="EMBL" id="KAJ3502224.1"/>
    </source>
</evidence>
<dbReference type="Proteomes" id="UP001148629">
    <property type="component" value="Unassembled WGS sequence"/>
</dbReference>
<keyword evidence="2" id="KW-1185">Reference proteome</keyword>
<sequence>MHSTRLDWSISRSELAHYLRIMREELRLPEELVDSARVAFDQGNDSVAQMLLIVLCPRLQSLKFIYNRHDKVGKRRSLHWLTLVIARSLLDASWPPGLQNLQDVAVGVHSETSLDDDVVGLWYTRTSFTSILRLPSIKSVYFRGLRPEDKPTIDGEPHDDYDPDHEPDPVSAEGLTHSVYRLPPRCSTVENLYLESIGDYDTFTQDLAEAPKALKTYTLHSGELELHTMTDFDHLLEFVVGHQGESLESIMVYDAEGFQGYRCSLYRLGFEIGVGEPLRQLHVQLDDLISQAYYPFPWTDNNEEVADVWQDPGKQQECVELIADLFPECLEVLVLGSGYGNMHMEEDILIKIIESGKLPALKAIYIQQDDSDSDSVEAFKRLAEVGWDNGVDVRVKSNPHPPRHKIEFPTAPQATSYSAHQEDREAEFDPFSGRWIVRGQETEQDNEAEDLPAEHATEGSDSGAETEDDIAELRLRW</sequence>
<evidence type="ECO:0000313" key="2">
    <source>
        <dbReference type="Proteomes" id="UP001148629"/>
    </source>
</evidence>
<proteinExistence type="predicted"/>
<reference evidence="1" key="1">
    <citation type="submission" date="2022-08" db="EMBL/GenBank/DDBJ databases">
        <title>Genome Sequence of Fusarium decemcellulare.</title>
        <authorList>
            <person name="Buettner E."/>
        </authorList>
    </citation>
    <scope>NUCLEOTIDE SEQUENCE</scope>
    <source>
        <strain evidence="1">Babe19</strain>
    </source>
</reference>
<accession>A0ACC1RAM8</accession>